<protein>
    <submittedName>
        <fullName evidence="1">Uncharacterized protein</fullName>
    </submittedName>
</protein>
<reference evidence="1" key="2">
    <citation type="journal article" date="2015" name="Data Brief">
        <title>Shoot transcriptome of the giant reed, Arundo donax.</title>
        <authorList>
            <person name="Barrero R.A."/>
            <person name="Guerrero F.D."/>
            <person name="Moolhuijzen P."/>
            <person name="Goolsby J.A."/>
            <person name="Tidwell J."/>
            <person name="Bellgard S.E."/>
            <person name="Bellgard M.I."/>
        </authorList>
    </citation>
    <scope>NUCLEOTIDE SEQUENCE</scope>
    <source>
        <tissue evidence="1">Shoot tissue taken approximately 20 cm above the soil surface</tissue>
    </source>
</reference>
<sequence length="35" mass="4056">MIKLLVLSVIPYTNQPPETPSLVDYWANTNSWHAR</sequence>
<proteinExistence type="predicted"/>
<dbReference type="EMBL" id="GBRH01226124">
    <property type="protein sequence ID" value="JAD71771.1"/>
    <property type="molecule type" value="Transcribed_RNA"/>
</dbReference>
<accession>A0A0A9C870</accession>
<dbReference type="AlphaFoldDB" id="A0A0A9C870"/>
<name>A0A0A9C870_ARUDO</name>
<organism evidence="1">
    <name type="scientific">Arundo donax</name>
    <name type="common">Giant reed</name>
    <name type="synonym">Donax arundinaceus</name>
    <dbReference type="NCBI Taxonomy" id="35708"/>
    <lineage>
        <taxon>Eukaryota</taxon>
        <taxon>Viridiplantae</taxon>
        <taxon>Streptophyta</taxon>
        <taxon>Embryophyta</taxon>
        <taxon>Tracheophyta</taxon>
        <taxon>Spermatophyta</taxon>
        <taxon>Magnoliopsida</taxon>
        <taxon>Liliopsida</taxon>
        <taxon>Poales</taxon>
        <taxon>Poaceae</taxon>
        <taxon>PACMAD clade</taxon>
        <taxon>Arundinoideae</taxon>
        <taxon>Arundineae</taxon>
        <taxon>Arundo</taxon>
    </lineage>
</organism>
<reference evidence="1" key="1">
    <citation type="submission" date="2014-09" db="EMBL/GenBank/DDBJ databases">
        <authorList>
            <person name="Magalhaes I.L.F."/>
            <person name="Oliveira U."/>
            <person name="Santos F.R."/>
            <person name="Vidigal T.H.D.A."/>
            <person name="Brescovit A.D."/>
            <person name="Santos A.J."/>
        </authorList>
    </citation>
    <scope>NUCLEOTIDE SEQUENCE</scope>
    <source>
        <tissue evidence="1">Shoot tissue taken approximately 20 cm above the soil surface</tissue>
    </source>
</reference>
<evidence type="ECO:0000313" key="1">
    <source>
        <dbReference type="EMBL" id="JAD71771.1"/>
    </source>
</evidence>